<dbReference type="Gene3D" id="1.25.40.10">
    <property type="entry name" value="Tetratricopeptide repeat domain"/>
    <property type="match status" value="2"/>
</dbReference>
<gene>
    <name evidence="3" type="ORF">P4O66_020922</name>
</gene>
<organism evidence="3 4">
    <name type="scientific">Electrophorus voltai</name>
    <dbReference type="NCBI Taxonomy" id="2609070"/>
    <lineage>
        <taxon>Eukaryota</taxon>
        <taxon>Metazoa</taxon>
        <taxon>Chordata</taxon>
        <taxon>Craniata</taxon>
        <taxon>Vertebrata</taxon>
        <taxon>Euteleostomi</taxon>
        <taxon>Actinopterygii</taxon>
        <taxon>Neopterygii</taxon>
        <taxon>Teleostei</taxon>
        <taxon>Ostariophysi</taxon>
        <taxon>Gymnotiformes</taxon>
        <taxon>Gymnotoidei</taxon>
        <taxon>Gymnotidae</taxon>
        <taxon>Electrophorus</taxon>
    </lineage>
</organism>
<evidence type="ECO:0000256" key="2">
    <source>
        <dbReference type="SAM" id="Phobius"/>
    </source>
</evidence>
<dbReference type="SMART" id="SM00671">
    <property type="entry name" value="SEL1"/>
    <property type="match status" value="8"/>
</dbReference>
<dbReference type="InterPro" id="IPR011990">
    <property type="entry name" value="TPR-like_helical_dom_sf"/>
</dbReference>
<dbReference type="InterPro" id="IPR042756">
    <property type="entry name" value="Sel-1L3"/>
</dbReference>
<dbReference type="EMBL" id="JAROKS010000005">
    <property type="protein sequence ID" value="KAK1803492.1"/>
    <property type="molecule type" value="Genomic_DNA"/>
</dbReference>
<dbReference type="InterPro" id="IPR006597">
    <property type="entry name" value="Sel1-like"/>
</dbReference>
<dbReference type="Proteomes" id="UP001239994">
    <property type="component" value="Unassembled WGS sequence"/>
</dbReference>
<protein>
    <submittedName>
        <fullName evidence="3">Uncharacterized protein</fullName>
    </submittedName>
</protein>
<keyword evidence="4" id="KW-1185">Reference proteome</keyword>
<name>A0AAD9E620_9TELE</name>
<feature type="transmembrane region" description="Helical" evidence="2">
    <location>
        <begin position="1148"/>
        <end position="1168"/>
    </location>
</feature>
<keyword evidence="2" id="KW-0472">Membrane</keyword>
<keyword evidence="2" id="KW-0812">Transmembrane</keyword>
<evidence type="ECO:0000256" key="1">
    <source>
        <dbReference type="SAM" id="MobiDB-lite"/>
    </source>
</evidence>
<comment type="caution">
    <text evidence="3">The sequence shown here is derived from an EMBL/GenBank/DDBJ whole genome shotgun (WGS) entry which is preliminary data.</text>
</comment>
<accession>A0AAD9E620</accession>
<sequence length="1169" mass="128033">MKVCSSSSLVIKAAIYTAIISAVQGDFSTHTTDPSSPSVDKSRHGDFVRFDVAPDTMAVTSSVQVRYRCTRSCRVTLEAVVSTPQTAGQVTFRRTWTQLGRFGKARTRRVQLTLPPAVVYRRDFFVRRPVEVHDAMLRAWLVHLDVHEGNGSRNGVAGYRQSLVGAFKVLRVVPLSERPGQPQTRSVAWGAELLWNLTKDRIEQCSHDSAVVDLLAFPFASTGERYGVIRTLTAFTCAELGSLCLSGAPQSRVTLSVWLYLLNQCGQKLCGIVRHVTEHRTYGAPLLMLNKSGKLVVQVRLVSREEEAFIVHTVLPLLTWIRLDLFIHASVVPCHRLKNSLYLLDISFVDRAHMWSKHAIPGPTFRALQKATVWFGSSVILNDTSGYFAIGGDVYMPGIHGYYGPIKYYRLGSEKVVNPLSPSRTLSELDRVHRECEETREITDRYLRAVRESRARPANDSCEAYSEGLWRRIAPAKCMQAWSWEQQAKHATVLQILKTHEEELTSGIWSFSITDVSPPGRWSGERAALHLSQHLFLVATKSLSTAGGPGAGPSPVDLLRLCSCWGHQQASVMLATLHLAGIGLPADQEQGHVHSLMGGAGDNRLDLFHLGYKHMQGLDGFPEDQDVAYGYYANVGQQTSTDRDQVHDSEQSLTEHVHLTHAAELQTQTGEEGDLVQFLRLQAEGGDLEAQKTLARMLFWGSNGVRKDISAALRWYAQSALQMSDAAAMYDYGILLLKGTGMKKNQTLGLKLLKKAADMGSVDALNGLGWYYSAAGQDDRKAVRYFQLAARNGSRDAIFNLGVYHLNGANPDMPSTNETAAFQCFLSAGEQGHVEGAVEAAAQLARGSLAGLARDPAKAVVLLKMVSEKNGHLGFTIREALKAYQQGSLDEALLKYAMLAETGLVVAQFNAAYLCEFIAVPSPRQVLQHASTCHWRYHNYSTHNHAPHEAGLLKMGDYYSAGGDMVKAIALYSRAALQGSPQGLYNLAVLTQAGYSVPDSVLEQMQIQPETQLDKRAVVERLLLRCRRFEGKEDDLGPCFLALLGLRLGGAWRAIARSTVQLALASLALTAFVALLLAGLAQSALSHFSSQQSRSQPDQPIGGAGGILLRPAARHGGSPFPSGVDGEVQSNPPHESQNSRRLQEATDVVVTATGVCLCALCMLFASHLL</sequence>
<evidence type="ECO:0000313" key="3">
    <source>
        <dbReference type="EMBL" id="KAK1803492.1"/>
    </source>
</evidence>
<reference evidence="3" key="1">
    <citation type="submission" date="2023-03" db="EMBL/GenBank/DDBJ databases">
        <title>Electrophorus voltai genome.</title>
        <authorList>
            <person name="Bian C."/>
        </authorList>
    </citation>
    <scope>NUCLEOTIDE SEQUENCE</scope>
    <source>
        <strain evidence="3">CB-2022</strain>
        <tissue evidence="3">Muscle</tissue>
    </source>
</reference>
<dbReference type="PANTHER" id="PTHR44444:SF1">
    <property type="entry name" value="PROTEIN SEL-1 HOMOLOG 3"/>
    <property type="match status" value="1"/>
</dbReference>
<dbReference type="PANTHER" id="PTHR44444">
    <property type="entry name" value="PROTEIN SEL-1 HOMOLOG 3"/>
    <property type="match status" value="1"/>
</dbReference>
<feature type="region of interest" description="Disordered" evidence="1">
    <location>
        <begin position="1119"/>
        <end position="1142"/>
    </location>
</feature>
<dbReference type="Pfam" id="PF08238">
    <property type="entry name" value="Sel1"/>
    <property type="match status" value="7"/>
</dbReference>
<keyword evidence="2" id="KW-1133">Transmembrane helix</keyword>
<dbReference type="AlphaFoldDB" id="A0AAD9E620"/>
<feature type="transmembrane region" description="Helical" evidence="2">
    <location>
        <begin position="1062"/>
        <end position="1085"/>
    </location>
</feature>
<evidence type="ECO:0000313" key="4">
    <source>
        <dbReference type="Proteomes" id="UP001239994"/>
    </source>
</evidence>
<proteinExistence type="predicted"/>
<dbReference type="SUPFAM" id="SSF81901">
    <property type="entry name" value="HCP-like"/>
    <property type="match status" value="2"/>
</dbReference>